<name>A0A1M6P8A5_9CLOT</name>
<dbReference type="AlphaFoldDB" id="A0A1M6P8A5"/>
<dbReference type="InterPro" id="IPR038763">
    <property type="entry name" value="DHH_sf"/>
</dbReference>
<gene>
    <name evidence="2" type="ORF">SAMN02745248_01628</name>
</gene>
<evidence type="ECO:0000313" key="2">
    <source>
        <dbReference type="EMBL" id="SHK04136.1"/>
    </source>
</evidence>
<dbReference type="OrthoDB" id="1925987at2"/>
<reference evidence="2 3" key="1">
    <citation type="submission" date="2016-11" db="EMBL/GenBank/DDBJ databases">
        <authorList>
            <person name="Jaros S."/>
            <person name="Januszkiewicz K."/>
            <person name="Wedrychowicz H."/>
        </authorList>
    </citation>
    <scope>NUCLEOTIDE SEQUENCE [LARGE SCALE GENOMIC DNA]</scope>
    <source>
        <strain evidence="2 3">DSM 3090</strain>
    </source>
</reference>
<feature type="domain" description="DDH" evidence="1">
    <location>
        <begin position="50"/>
        <end position="197"/>
    </location>
</feature>
<dbReference type="EMBL" id="FRAD01000012">
    <property type="protein sequence ID" value="SHK04136.1"/>
    <property type="molecule type" value="Genomic_DNA"/>
</dbReference>
<dbReference type="PANTHER" id="PTHR30255">
    <property type="entry name" value="SINGLE-STRANDED-DNA-SPECIFIC EXONUCLEASE RECJ"/>
    <property type="match status" value="1"/>
</dbReference>
<keyword evidence="3" id="KW-1185">Reference proteome</keyword>
<dbReference type="SUPFAM" id="SSF64182">
    <property type="entry name" value="DHH phosphoesterases"/>
    <property type="match status" value="1"/>
</dbReference>
<protein>
    <recommendedName>
        <fullName evidence="1">DDH domain-containing protein</fullName>
    </recommendedName>
</protein>
<dbReference type="InterPro" id="IPR001667">
    <property type="entry name" value="DDH_dom"/>
</dbReference>
<accession>A0A1M6P8A5</accession>
<dbReference type="RefSeq" id="WP_084672156.1">
    <property type="nucleotide sequence ID" value="NZ_FRAD01000012.1"/>
</dbReference>
<dbReference type="InterPro" id="IPR051673">
    <property type="entry name" value="SSDNA_exonuclease_RecJ"/>
</dbReference>
<organism evidence="2 3">
    <name type="scientific">Hathewaya proteolytica DSM 3090</name>
    <dbReference type="NCBI Taxonomy" id="1121331"/>
    <lineage>
        <taxon>Bacteria</taxon>
        <taxon>Bacillati</taxon>
        <taxon>Bacillota</taxon>
        <taxon>Clostridia</taxon>
        <taxon>Eubacteriales</taxon>
        <taxon>Clostridiaceae</taxon>
        <taxon>Hathewaya</taxon>
    </lineage>
</organism>
<evidence type="ECO:0000313" key="3">
    <source>
        <dbReference type="Proteomes" id="UP000183952"/>
    </source>
</evidence>
<dbReference type="Pfam" id="PF01368">
    <property type="entry name" value="DHH"/>
    <property type="match status" value="1"/>
</dbReference>
<evidence type="ECO:0000259" key="1">
    <source>
        <dbReference type="Pfam" id="PF01368"/>
    </source>
</evidence>
<sequence length="288" mass="32872">MSANIKNKMEVHKIIQQNRKELNIGRYPYHKVNMSYCIERIVKAINNREKILVFGYYDVDKIASISILMLVLRYLNADVEYYIPNDIRTTDNLTYSDIKDHIKFLGTKLIISIGGNLSSETEAELCRELNMDLIVLSDLRDLKSKYGCVVKPQGGCSGDKCHELSYAGITFKLVQQLGIYYRTNIFNKYIDLACIGTVASGKDITEQNAVIIKRGMDRLNNTRNYGLKAVKEIHNINTIDMCSIKQIVQFLRPRVNAMGNMDDAKIIVELFTTGDTYKAKQIVKYIQG</sequence>
<dbReference type="Gene3D" id="3.90.1640.30">
    <property type="match status" value="1"/>
</dbReference>
<dbReference type="STRING" id="1121331.SAMN02745248_01628"/>
<dbReference type="Proteomes" id="UP000183952">
    <property type="component" value="Unassembled WGS sequence"/>
</dbReference>
<dbReference type="GO" id="GO:0004527">
    <property type="term" value="F:exonuclease activity"/>
    <property type="evidence" value="ECO:0007669"/>
    <property type="project" value="UniProtKB-KW"/>
</dbReference>
<proteinExistence type="predicted"/>
<dbReference type="PANTHER" id="PTHR30255:SF2">
    <property type="entry name" value="SINGLE-STRANDED-DNA-SPECIFIC EXONUCLEASE RECJ"/>
    <property type="match status" value="1"/>
</dbReference>